<reference evidence="8 9" key="1">
    <citation type="submission" date="2018-05" db="EMBL/GenBank/DDBJ databases">
        <authorList>
            <person name="Lanie J.A."/>
            <person name="Ng W.-L."/>
            <person name="Kazmierczak K.M."/>
            <person name="Andrzejewski T.M."/>
            <person name="Davidsen T.M."/>
            <person name="Wayne K.J."/>
            <person name="Tettelin H."/>
            <person name="Glass J.I."/>
            <person name="Rusch D."/>
            <person name="Podicherti R."/>
            <person name="Tsui H.-C.T."/>
            <person name="Winkler M.E."/>
        </authorList>
    </citation>
    <scope>NUCLEOTIDE SEQUENCE [LARGE SCALE GENOMIC DNA]</scope>
    <source>
        <strain evidence="8 9">BUT-10</strain>
    </source>
</reference>
<keyword evidence="9" id="KW-1185">Reference proteome</keyword>
<evidence type="ECO:0000256" key="7">
    <source>
        <dbReference type="SAM" id="Phobius"/>
    </source>
</evidence>
<evidence type="ECO:0000313" key="9">
    <source>
        <dbReference type="Proteomes" id="UP000249524"/>
    </source>
</evidence>
<proteinExistence type="inferred from homology"/>
<keyword evidence="4 7" id="KW-0812">Transmembrane</keyword>
<feature type="transmembrane region" description="Helical" evidence="7">
    <location>
        <begin position="155"/>
        <end position="174"/>
    </location>
</feature>
<dbReference type="OrthoDB" id="871140at2"/>
<accession>A0A328BB24</accession>
<keyword evidence="2" id="KW-1003">Cell membrane</keyword>
<dbReference type="PANTHER" id="PTHR30589">
    <property type="entry name" value="PROLIPOPROTEIN DIACYLGLYCERYL TRANSFERASE"/>
    <property type="match status" value="1"/>
</dbReference>
<keyword evidence="6 7" id="KW-0472">Membrane</keyword>
<feature type="transmembrane region" description="Helical" evidence="7">
    <location>
        <begin position="209"/>
        <end position="231"/>
    </location>
</feature>
<feature type="transmembrane region" description="Helical" evidence="7">
    <location>
        <begin position="186"/>
        <end position="203"/>
    </location>
</feature>
<evidence type="ECO:0000256" key="1">
    <source>
        <dbReference type="ARBA" id="ARBA00007150"/>
    </source>
</evidence>
<feature type="transmembrane region" description="Helical" evidence="7">
    <location>
        <begin position="12"/>
        <end position="30"/>
    </location>
</feature>
<keyword evidence="5 7" id="KW-1133">Transmembrane helix</keyword>
<keyword evidence="3 8" id="KW-0808">Transferase</keyword>
<evidence type="ECO:0000256" key="6">
    <source>
        <dbReference type="ARBA" id="ARBA00023136"/>
    </source>
</evidence>
<evidence type="ECO:0000256" key="4">
    <source>
        <dbReference type="ARBA" id="ARBA00022692"/>
    </source>
</evidence>
<evidence type="ECO:0000256" key="5">
    <source>
        <dbReference type="ARBA" id="ARBA00022989"/>
    </source>
</evidence>
<comment type="similarity">
    <text evidence="1">Belongs to the Lgt family.</text>
</comment>
<comment type="caution">
    <text evidence="8">The sequence shown here is derived from an EMBL/GenBank/DDBJ whole genome shotgun (WGS) entry which is preliminary data.</text>
</comment>
<protein>
    <submittedName>
        <fullName evidence="8">Diacylglyceryl transferase</fullName>
    </submittedName>
</protein>
<dbReference type="Pfam" id="PF01790">
    <property type="entry name" value="LGT"/>
    <property type="match status" value="1"/>
</dbReference>
<dbReference type="Proteomes" id="UP000249524">
    <property type="component" value="Unassembled WGS sequence"/>
</dbReference>
<gene>
    <name evidence="8" type="ORF">DJ019_15505</name>
</gene>
<feature type="transmembrane region" description="Helical" evidence="7">
    <location>
        <begin position="107"/>
        <end position="130"/>
    </location>
</feature>
<feature type="transmembrane region" description="Helical" evidence="7">
    <location>
        <begin position="76"/>
        <end position="95"/>
    </location>
</feature>
<dbReference type="GO" id="GO:0005886">
    <property type="term" value="C:plasma membrane"/>
    <property type="evidence" value="ECO:0007669"/>
    <property type="project" value="InterPro"/>
</dbReference>
<dbReference type="RefSeq" id="WP_111276971.1">
    <property type="nucleotide sequence ID" value="NZ_QFYS01000007.1"/>
</dbReference>
<dbReference type="PANTHER" id="PTHR30589:SF0">
    <property type="entry name" value="PHOSPHATIDYLGLYCEROL--PROLIPOPROTEIN DIACYLGLYCERYL TRANSFERASE"/>
    <property type="match status" value="1"/>
</dbReference>
<evidence type="ECO:0000256" key="3">
    <source>
        <dbReference type="ARBA" id="ARBA00022679"/>
    </source>
</evidence>
<feature type="transmembrane region" description="Helical" evidence="7">
    <location>
        <begin position="42"/>
        <end position="64"/>
    </location>
</feature>
<evidence type="ECO:0000256" key="2">
    <source>
        <dbReference type="ARBA" id="ARBA00022475"/>
    </source>
</evidence>
<sequence length="259" mass="27336">MIAVPTATWAHTLFDLAAWGAGLSLSALLYRWRLKALTADVAGKVGGGYFGALVAGAIPGAWMAGSLNSLQDATPALSHSVVGALVGAIVGVEIYKALRGVHGSTGGVFVGPFALGVVIGRWGCLFAGLADGTYGAPTALPFAVDLGDGIGRHPVQLYESLAMAVFLALYLEGLGRRRARAVRRGFYALCIWYGATRFGWEFLKPYPGLIGPLNLFHILCGGLVAYGWIYWRGDVARERAQGRALSVPGPDHEPVRDVP</sequence>
<dbReference type="GO" id="GO:0042158">
    <property type="term" value="P:lipoprotein biosynthetic process"/>
    <property type="evidence" value="ECO:0007669"/>
    <property type="project" value="InterPro"/>
</dbReference>
<dbReference type="InterPro" id="IPR001640">
    <property type="entry name" value="Lgt"/>
</dbReference>
<evidence type="ECO:0000313" key="8">
    <source>
        <dbReference type="EMBL" id="RAK63661.1"/>
    </source>
</evidence>
<dbReference type="EMBL" id="QFYS01000007">
    <property type="protein sequence ID" value="RAK63661.1"/>
    <property type="molecule type" value="Genomic_DNA"/>
</dbReference>
<dbReference type="GO" id="GO:0008961">
    <property type="term" value="F:phosphatidylglycerol-prolipoprotein diacylglyceryl transferase activity"/>
    <property type="evidence" value="ECO:0007669"/>
    <property type="project" value="InterPro"/>
</dbReference>
<organism evidence="8 9">
    <name type="scientific">Phenylobacterium kunshanense</name>
    <dbReference type="NCBI Taxonomy" id="1445034"/>
    <lineage>
        <taxon>Bacteria</taxon>
        <taxon>Pseudomonadati</taxon>
        <taxon>Pseudomonadota</taxon>
        <taxon>Alphaproteobacteria</taxon>
        <taxon>Caulobacterales</taxon>
        <taxon>Caulobacteraceae</taxon>
        <taxon>Phenylobacterium</taxon>
    </lineage>
</organism>
<dbReference type="AlphaFoldDB" id="A0A328BB24"/>
<name>A0A328BB24_9CAUL</name>